<name>A0A914CCK6_9BILA</name>
<accession>A0A914CCK6</accession>
<dbReference type="Proteomes" id="UP000887540">
    <property type="component" value="Unplaced"/>
</dbReference>
<feature type="transmembrane region" description="Helical" evidence="1">
    <location>
        <begin position="132"/>
        <end position="154"/>
    </location>
</feature>
<evidence type="ECO:0000313" key="3">
    <source>
        <dbReference type="WBParaSite" id="ACRNAN_Path_859.g3313.t1"/>
    </source>
</evidence>
<evidence type="ECO:0000256" key="1">
    <source>
        <dbReference type="SAM" id="Phobius"/>
    </source>
</evidence>
<sequence>MQTLTEDTHSKCEAEGAQPPVYSQNSHIKMALDIDWRSWRTRFSIVVIFGTLFTLIALFTGGWGEFKAEIGGQTIYTIHQGILIDRHDVSRFAFENWCVTAMFFSLFCEMAILIIVGLIYTESKVKINKRELALMVLAGVATFLLFTVVVIYPAKANSIYKDYVIAGNGVTYSVSYSYGLAVVALILMLVSSIFGYLMMRE</sequence>
<reference evidence="3" key="1">
    <citation type="submission" date="2022-11" db="UniProtKB">
        <authorList>
            <consortium name="WormBaseParasite"/>
        </authorList>
    </citation>
    <scope>IDENTIFICATION</scope>
</reference>
<keyword evidence="1" id="KW-0472">Membrane</keyword>
<keyword evidence="1" id="KW-0812">Transmembrane</keyword>
<keyword evidence="1" id="KW-1133">Transmembrane helix</keyword>
<feature type="transmembrane region" description="Helical" evidence="1">
    <location>
        <begin position="174"/>
        <end position="197"/>
    </location>
</feature>
<proteinExistence type="predicted"/>
<feature type="transmembrane region" description="Helical" evidence="1">
    <location>
        <begin position="99"/>
        <end position="120"/>
    </location>
</feature>
<organism evidence="2 3">
    <name type="scientific">Acrobeloides nanus</name>
    <dbReference type="NCBI Taxonomy" id="290746"/>
    <lineage>
        <taxon>Eukaryota</taxon>
        <taxon>Metazoa</taxon>
        <taxon>Ecdysozoa</taxon>
        <taxon>Nematoda</taxon>
        <taxon>Chromadorea</taxon>
        <taxon>Rhabditida</taxon>
        <taxon>Tylenchina</taxon>
        <taxon>Cephalobomorpha</taxon>
        <taxon>Cephaloboidea</taxon>
        <taxon>Cephalobidae</taxon>
        <taxon>Acrobeloides</taxon>
    </lineage>
</organism>
<dbReference type="WBParaSite" id="ACRNAN_Path_859.g3313.t1">
    <property type="protein sequence ID" value="ACRNAN_Path_859.g3313.t1"/>
    <property type="gene ID" value="ACRNAN_Path_859.g3313"/>
</dbReference>
<feature type="transmembrane region" description="Helical" evidence="1">
    <location>
        <begin position="43"/>
        <end position="63"/>
    </location>
</feature>
<dbReference type="AlphaFoldDB" id="A0A914CCK6"/>
<keyword evidence="2" id="KW-1185">Reference proteome</keyword>
<protein>
    <submittedName>
        <fullName evidence="3">Uncharacterized protein</fullName>
    </submittedName>
</protein>
<evidence type="ECO:0000313" key="2">
    <source>
        <dbReference type="Proteomes" id="UP000887540"/>
    </source>
</evidence>